<organism evidence="1 2">
    <name type="scientific">Marinoscillum furvescens DSM 4134</name>
    <dbReference type="NCBI Taxonomy" id="1122208"/>
    <lineage>
        <taxon>Bacteria</taxon>
        <taxon>Pseudomonadati</taxon>
        <taxon>Bacteroidota</taxon>
        <taxon>Cytophagia</taxon>
        <taxon>Cytophagales</taxon>
        <taxon>Reichenbachiellaceae</taxon>
        <taxon>Marinoscillum</taxon>
    </lineage>
</organism>
<keyword evidence="2" id="KW-1185">Reference proteome</keyword>
<evidence type="ECO:0000313" key="1">
    <source>
        <dbReference type="EMBL" id="RED96645.1"/>
    </source>
</evidence>
<proteinExistence type="predicted"/>
<dbReference type="EMBL" id="QREG01000014">
    <property type="protein sequence ID" value="RED96645.1"/>
    <property type="molecule type" value="Genomic_DNA"/>
</dbReference>
<comment type="caution">
    <text evidence="1">The sequence shown here is derived from an EMBL/GenBank/DDBJ whole genome shotgun (WGS) entry which is preliminary data.</text>
</comment>
<protein>
    <recommendedName>
        <fullName evidence="3">IPExxxVDY family protein</fullName>
    </recommendedName>
</protein>
<evidence type="ECO:0000313" key="2">
    <source>
        <dbReference type="Proteomes" id="UP000256779"/>
    </source>
</evidence>
<dbReference type="AlphaFoldDB" id="A0A3D9L2I4"/>
<dbReference type="NCBIfam" id="NF033205">
    <property type="entry name" value="IPExxxVDY"/>
    <property type="match status" value="1"/>
</dbReference>
<evidence type="ECO:0008006" key="3">
    <source>
        <dbReference type="Google" id="ProtNLM"/>
    </source>
</evidence>
<dbReference type="InterPro" id="IPR047690">
    <property type="entry name" value="IPExxxVDY_fam"/>
</dbReference>
<dbReference type="Proteomes" id="UP000256779">
    <property type="component" value="Unassembled WGS sequence"/>
</dbReference>
<reference evidence="1 2" key="1">
    <citation type="submission" date="2018-07" db="EMBL/GenBank/DDBJ databases">
        <title>Genomic Encyclopedia of Type Strains, Phase IV (KMG-IV): sequencing the most valuable type-strain genomes for metagenomic binning, comparative biology and taxonomic classification.</title>
        <authorList>
            <person name="Goeker M."/>
        </authorList>
    </citation>
    <scope>NUCLEOTIDE SEQUENCE [LARGE SCALE GENOMIC DNA]</scope>
    <source>
        <strain evidence="1 2">DSM 4134</strain>
    </source>
</reference>
<gene>
    <name evidence="1" type="ORF">C7460_114103</name>
</gene>
<accession>A0A3D9L2I4</accession>
<name>A0A3D9L2I4_MARFU</name>
<sequence>MKKSRLTSDYPIDFELIGIVSSAREYKLAWHINQLEDIHLVKSEDLKIDFADNRQIRASSMTDEGDYYKVCLIKNRLVSSNVVGNQHLVSELQQFDYLLKITNQTKENWAKTLVLDLKQLPVIDYCVQIDVERVKMKDNLLF</sequence>